<dbReference type="EMBL" id="JAOWRF010000278">
    <property type="protein sequence ID" value="MCV3215679.1"/>
    <property type="molecule type" value="Genomic_DNA"/>
</dbReference>
<accession>A0ABT3B478</accession>
<sequence length="348" mass="39967">MDLPLISVIIPTYGREEPLRDSLVDVLKQEYPNFEVLVVDQTLKHQPETQAYLEELAAADKIKWFRLDWASLPGARNYAVRRSLGEIILFIDDDVELRNGFLAAHAKNYLEKPEIGAVAGRVFDRMKLGDSGGDLEISYLPPEAMDPGIAWYYIDLVHTVKPQQVLTARGCNMSFRREIFTKYGLRFDERFRGSAVREESDFCLRVRQTGYKIWYDPEADLVHLGEETGGCHDISMRSLKYQMTFYHNHFLLGLKNLTATQALRLYARLFDCHVLGRPPCHKSGSPIKIVTRAVFYFLGFLKAVGTVIQSAWNDGQIYTQRDRQHYNDFPVGSERFIALNKHVKDAHS</sequence>
<organism evidence="6 7">
    <name type="scientific">Plectonema radiosum NIES-515</name>
    <dbReference type="NCBI Taxonomy" id="2986073"/>
    <lineage>
        <taxon>Bacteria</taxon>
        <taxon>Bacillati</taxon>
        <taxon>Cyanobacteriota</taxon>
        <taxon>Cyanophyceae</taxon>
        <taxon>Oscillatoriophycideae</taxon>
        <taxon>Oscillatoriales</taxon>
        <taxon>Microcoleaceae</taxon>
        <taxon>Plectonema</taxon>
    </lineage>
</organism>
<reference evidence="6 7" key="1">
    <citation type="submission" date="2022-10" db="EMBL/GenBank/DDBJ databases">
        <title>Identification of biosynthetic pathway for the production of the potent trypsin inhibitor radiosumin.</title>
        <authorList>
            <person name="Fewer D.P."/>
            <person name="Delbaje E."/>
            <person name="Ouyang X."/>
            <person name="Agostino P.D."/>
            <person name="Wahlsten M."/>
            <person name="Jokela J."/>
            <person name="Permi P."/>
            <person name="Haapaniemi E."/>
            <person name="Koistinen H."/>
        </authorList>
    </citation>
    <scope>NUCLEOTIDE SEQUENCE [LARGE SCALE GENOMIC DNA]</scope>
    <source>
        <strain evidence="6 7">NIES-515</strain>
    </source>
</reference>
<evidence type="ECO:0000256" key="2">
    <source>
        <dbReference type="ARBA" id="ARBA00006739"/>
    </source>
</evidence>
<dbReference type="InterPro" id="IPR001173">
    <property type="entry name" value="Glyco_trans_2-like"/>
</dbReference>
<dbReference type="Proteomes" id="UP001526143">
    <property type="component" value="Unassembled WGS sequence"/>
</dbReference>
<feature type="domain" description="Glycosyltransferase 2-like" evidence="5">
    <location>
        <begin position="7"/>
        <end position="183"/>
    </location>
</feature>
<comment type="similarity">
    <text evidence="2">Belongs to the glycosyltransferase 2 family.</text>
</comment>
<name>A0ABT3B478_9CYAN</name>
<keyword evidence="3" id="KW-0328">Glycosyltransferase</keyword>
<keyword evidence="4" id="KW-0808">Transferase</keyword>
<dbReference type="SUPFAM" id="SSF53448">
    <property type="entry name" value="Nucleotide-diphospho-sugar transferases"/>
    <property type="match status" value="1"/>
</dbReference>
<evidence type="ECO:0000256" key="3">
    <source>
        <dbReference type="ARBA" id="ARBA00022676"/>
    </source>
</evidence>
<evidence type="ECO:0000313" key="6">
    <source>
        <dbReference type="EMBL" id="MCV3215679.1"/>
    </source>
</evidence>
<evidence type="ECO:0000256" key="4">
    <source>
        <dbReference type="ARBA" id="ARBA00022679"/>
    </source>
</evidence>
<keyword evidence="7" id="KW-1185">Reference proteome</keyword>
<protein>
    <submittedName>
        <fullName evidence="6">Hormogonium polysaccharide biosynthesis glycosyltransferase HpsN</fullName>
    </submittedName>
</protein>
<evidence type="ECO:0000256" key="1">
    <source>
        <dbReference type="ARBA" id="ARBA00004776"/>
    </source>
</evidence>
<dbReference type="PANTHER" id="PTHR43179">
    <property type="entry name" value="RHAMNOSYLTRANSFERASE WBBL"/>
    <property type="match status" value="1"/>
</dbReference>
<dbReference type="RefSeq" id="WP_263747328.1">
    <property type="nucleotide sequence ID" value="NZ_JAOWRF010000278.1"/>
</dbReference>
<dbReference type="Pfam" id="PF00535">
    <property type="entry name" value="Glycos_transf_2"/>
    <property type="match status" value="1"/>
</dbReference>
<dbReference type="PANTHER" id="PTHR43179:SF12">
    <property type="entry name" value="GALACTOFURANOSYLTRANSFERASE GLFT2"/>
    <property type="match status" value="1"/>
</dbReference>
<proteinExistence type="inferred from homology"/>
<comment type="caution">
    <text evidence="6">The sequence shown here is derived from an EMBL/GenBank/DDBJ whole genome shotgun (WGS) entry which is preliminary data.</text>
</comment>
<dbReference type="InterPro" id="IPR029044">
    <property type="entry name" value="Nucleotide-diphossugar_trans"/>
</dbReference>
<dbReference type="Gene3D" id="3.90.550.10">
    <property type="entry name" value="Spore Coat Polysaccharide Biosynthesis Protein SpsA, Chain A"/>
    <property type="match status" value="1"/>
</dbReference>
<comment type="pathway">
    <text evidence="1">Cell wall biogenesis; cell wall polysaccharide biosynthesis.</text>
</comment>
<evidence type="ECO:0000259" key="5">
    <source>
        <dbReference type="Pfam" id="PF00535"/>
    </source>
</evidence>
<dbReference type="NCBIfam" id="NF038299">
    <property type="entry name" value="EPS_HpsN"/>
    <property type="match status" value="1"/>
</dbReference>
<gene>
    <name evidence="6" type="primary">hpsN</name>
    <name evidence="6" type="ORF">OGM63_19545</name>
</gene>
<evidence type="ECO:0000313" key="7">
    <source>
        <dbReference type="Proteomes" id="UP001526143"/>
    </source>
</evidence>